<evidence type="ECO:0000313" key="3">
    <source>
        <dbReference type="EMBL" id="KKY32214.1"/>
    </source>
</evidence>
<evidence type="ECO:0000256" key="1">
    <source>
        <dbReference type="SAM" id="MobiDB-lite"/>
    </source>
</evidence>
<accession>A0A0G2FDH6</accession>
<reference evidence="3 4" key="2">
    <citation type="submission" date="2015-05" db="EMBL/GenBank/DDBJ databases">
        <authorList>
            <person name="Morales-Cruz A."/>
            <person name="Amrine K.C."/>
            <person name="Cantu D."/>
        </authorList>
    </citation>
    <scope>NUCLEOTIDE SEQUENCE [LARGE SCALE GENOMIC DNA]</scope>
    <source>
        <strain evidence="3">DA912</strain>
    </source>
</reference>
<gene>
    <name evidence="3" type="ORF">UCDDA912_g07829</name>
</gene>
<feature type="chain" id="PRO_5002543909" evidence="2">
    <location>
        <begin position="22"/>
        <end position="147"/>
    </location>
</feature>
<protein>
    <submittedName>
        <fullName evidence="3">Uncharacterized protein</fullName>
    </submittedName>
</protein>
<comment type="caution">
    <text evidence="3">The sequence shown here is derived from an EMBL/GenBank/DDBJ whole genome shotgun (WGS) entry which is preliminary data.</text>
</comment>
<keyword evidence="2" id="KW-0732">Signal</keyword>
<organism evidence="3 4">
    <name type="scientific">Diaporthe ampelina</name>
    <dbReference type="NCBI Taxonomy" id="1214573"/>
    <lineage>
        <taxon>Eukaryota</taxon>
        <taxon>Fungi</taxon>
        <taxon>Dikarya</taxon>
        <taxon>Ascomycota</taxon>
        <taxon>Pezizomycotina</taxon>
        <taxon>Sordariomycetes</taxon>
        <taxon>Sordariomycetidae</taxon>
        <taxon>Diaporthales</taxon>
        <taxon>Diaporthaceae</taxon>
        <taxon>Diaporthe</taxon>
    </lineage>
</organism>
<keyword evidence="4" id="KW-1185">Reference proteome</keyword>
<proteinExistence type="predicted"/>
<evidence type="ECO:0000313" key="4">
    <source>
        <dbReference type="Proteomes" id="UP000034680"/>
    </source>
</evidence>
<feature type="signal peptide" evidence="2">
    <location>
        <begin position="1"/>
        <end position="21"/>
    </location>
</feature>
<feature type="region of interest" description="Disordered" evidence="1">
    <location>
        <begin position="97"/>
        <end position="132"/>
    </location>
</feature>
<dbReference type="OrthoDB" id="5234993at2759"/>
<feature type="compositionally biased region" description="Basic and acidic residues" evidence="1">
    <location>
        <begin position="103"/>
        <end position="132"/>
    </location>
</feature>
<dbReference type="EMBL" id="LCUC01000333">
    <property type="protein sequence ID" value="KKY32214.1"/>
    <property type="molecule type" value="Genomic_DNA"/>
</dbReference>
<dbReference type="Proteomes" id="UP000034680">
    <property type="component" value="Unassembled WGS sequence"/>
</dbReference>
<evidence type="ECO:0000256" key="2">
    <source>
        <dbReference type="SAM" id="SignalP"/>
    </source>
</evidence>
<dbReference type="AlphaFoldDB" id="A0A0G2FDH6"/>
<sequence length="147" mass="16234">MFPRVLYLSLILGSLITSALAAALSYATWSMAVFQFRCQAPRIVESYSEDWKEWRVSSICAPGTCCASSAATGPLCTAEACEKADQERERKLQSYNVAQASKKAADEARKERERKSKSAETETKWKVSDSQAEADRQKALAKINLSA</sequence>
<reference evidence="3 4" key="1">
    <citation type="submission" date="2015-05" db="EMBL/GenBank/DDBJ databases">
        <title>Distinctive expansion of gene families associated with plant cell wall degradation and secondary metabolism in the genomes of grapevine trunk pathogens.</title>
        <authorList>
            <person name="Lawrence D.P."/>
            <person name="Travadon R."/>
            <person name="Rolshausen P.E."/>
            <person name="Baumgartner K."/>
        </authorList>
    </citation>
    <scope>NUCLEOTIDE SEQUENCE [LARGE SCALE GENOMIC DNA]</scope>
    <source>
        <strain evidence="3">DA912</strain>
    </source>
</reference>
<name>A0A0G2FDH6_9PEZI</name>